<dbReference type="PANTHER" id="PTHR47331">
    <property type="entry name" value="PHD-TYPE DOMAIN-CONTAINING PROTEIN"/>
    <property type="match status" value="1"/>
</dbReference>
<reference evidence="1" key="1">
    <citation type="submission" date="2015-11" db="EMBL/GenBank/DDBJ databases">
        <title>De novo transcriptome assembly of four potential Pierce s Disease insect vectors from Arizona vineyards.</title>
        <authorList>
            <person name="Tassone E.E."/>
        </authorList>
    </citation>
    <scope>NUCLEOTIDE SEQUENCE</scope>
</reference>
<dbReference type="PANTHER" id="PTHR47331:SF5">
    <property type="entry name" value="RIBONUCLEASE H"/>
    <property type="match status" value="1"/>
</dbReference>
<protein>
    <submittedName>
        <fullName evidence="1">Uncharacterized protein</fullName>
    </submittedName>
</protein>
<dbReference type="EMBL" id="GEBQ01001765">
    <property type="protein sequence ID" value="JAT38212.1"/>
    <property type="molecule type" value="Transcribed_RNA"/>
</dbReference>
<dbReference type="CDD" id="cd00303">
    <property type="entry name" value="retropepsin_like"/>
    <property type="match status" value="1"/>
</dbReference>
<organism evidence="1">
    <name type="scientific">Graphocephala atropunctata</name>
    <dbReference type="NCBI Taxonomy" id="36148"/>
    <lineage>
        <taxon>Eukaryota</taxon>
        <taxon>Metazoa</taxon>
        <taxon>Ecdysozoa</taxon>
        <taxon>Arthropoda</taxon>
        <taxon>Hexapoda</taxon>
        <taxon>Insecta</taxon>
        <taxon>Pterygota</taxon>
        <taxon>Neoptera</taxon>
        <taxon>Paraneoptera</taxon>
        <taxon>Hemiptera</taxon>
        <taxon>Auchenorrhyncha</taxon>
        <taxon>Membracoidea</taxon>
        <taxon>Cicadellidae</taxon>
        <taxon>Cicadellinae</taxon>
        <taxon>Cicadellini</taxon>
        <taxon>Graphocephala</taxon>
    </lineage>
</organism>
<dbReference type="InterPro" id="IPR021109">
    <property type="entry name" value="Peptidase_aspartic_dom_sf"/>
</dbReference>
<name>A0A1B6MQL3_9HEMI</name>
<sequence length="256" mass="27858">PAKSIPSTKPFQQRNALISTVNSETTERKRFSLKCPCCQDTSHKIYGCAKFKGLTLLQRNDIVKNSSLCYCCLGFHRMSECKSKSRCLTCSGKHHTLLHRPKEEVMAKTPLPNSPDSTAPKESITKTCGFTNSTSCSSTKMLLGTAVIGLRDRYGKLQPTRALIDGGSQTSLITEECASKLGLPKYSNNINLMGVAETNVPTNKGSVSCSISPLQNSNIIFSTDAIVVPKISADQPNVPIDTSLRLKFSHLQLADT</sequence>
<gene>
    <name evidence="1" type="ORF">g.12563</name>
</gene>
<dbReference type="Gene3D" id="2.40.70.10">
    <property type="entry name" value="Acid Proteases"/>
    <property type="match status" value="1"/>
</dbReference>
<evidence type="ECO:0000313" key="1">
    <source>
        <dbReference type="EMBL" id="JAT38212.1"/>
    </source>
</evidence>
<proteinExistence type="predicted"/>
<accession>A0A1B6MQL3</accession>
<feature type="non-terminal residue" evidence="1">
    <location>
        <position position="1"/>
    </location>
</feature>
<feature type="non-terminal residue" evidence="1">
    <location>
        <position position="256"/>
    </location>
</feature>
<dbReference type="AlphaFoldDB" id="A0A1B6MQL3"/>